<dbReference type="SUPFAM" id="SSF46626">
    <property type="entry name" value="Cytochrome c"/>
    <property type="match status" value="1"/>
</dbReference>
<dbReference type="PRINTS" id="PR00604">
    <property type="entry name" value="CYTCHRMECIAB"/>
</dbReference>
<keyword evidence="2 6" id="KW-0349">Heme</keyword>
<dbReference type="AlphaFoldDB" id="A0A939KPP3"/>
<evidence type="ECO:0000313" key="9">
    <source>
        <dbReference type="Proteomes" id="UP000664073"/>
    </source>
</evidence>
<evidence type="ECO:0000256" key="4">
    <source>
        <dbReference type="ARBA" id="ARBA00022982"/>
    </source>
</evidence>
<dbReference type="PANTHER" id="PTHR11961">
    <property type="entry name" value="CYTOCHROME C"/>
    <property type="match status" value="1"/>
</dbReference>
<evidence type="ECO:0000313" key="8">
    <source>
        <dbReference type="EMBL" id="MBO1324177.1"/>
    </source>
</evidence>
<name>A0A939KPP3_9PROT</name>
<comment type="caution">
    <text evidence="8">The sequence shown here is derived from an EMBL/GenBank/DDBJ whole genome shotgun (WGS) entry which is preliminary data.</text>
</comment>
<dbReference type="PROSITE" id="PS51007">
    <property type="entry name" value="CYTC"/>
    <property type="match status" value="1"/>
</dbReference>
<gene>
    <name evidence="8" type="ORF">J2D77_03260</name>
</gene>
<reference evidence="8" key="1">
    <citation type="submission" date="2021-03" db="EMBL/GenBank/DDBJ databases">
        <title>The complete genome sequence of Acetobacter sp. TBRC 12339.</title>
        <authorList>
            <person name="Charoenyingcharoen P."/>
            <person name="Yukphan P."/>
        </authorList>
    </citation>
    <scope>NUCLEOTIDE SEQUENCE</scope>
    <source>
        <strain evidence="8">TBRC 12339</strain>
    </source>
</reference>
<keyword evidence="1" id="KW-0813">Transport</keyword>
<feature type="domain" description="Cytochrome c" evidence="7">
    <location>
        <begin position="58"/>
        <end position="160"/>
    </location>
</feature>
<dbReference type="Pfam" id="PF00034">
    <property type="entry name" value="Cytochrom_C"/>
    <property type="match status" value="1"/>
</dbReference>
<keyword evidence="5 6" id="KW-0408">Iron</keyword>
<keyword evidence="4" id="KW-0249">Electron transport</keyword>
<evidence type="ECO:0000256" key="2">
    <source>
        <dbReference type="ARBA" id="ARBA00022617"/>
    </source>
</evidence>
<evidence type="ECO:0000256" key="1">
    <source>
        <dbReference type="ARBA" id="ARBA00022448"/>
    </source>
</evidence>
<dbReference type="GO" id="GO:0009055">
    <property type="term" value="F:electron transfer activity"/>
    <property type="evidence" value="ECO:0007669"/>
    <property type="project" value="InterPro"/>
</dbReference>
<evidence type="ECO:0000259" key="7">
    <source>
        <dbReference type="PROSITE" id="PS51007"/>
    </source>
</evidence>
<organism evidence="8 9">
    <name type="scientific">Acetobacter garciniae</name>
    <dbReference type="NCBI Taxonomy" id="2817435"/>
    <lineage>
        <taxon>Bacteria</taxon>
        <taxon>Pseudomonadati</taxon>
        <taxon>Pseudomonadota</taxon>
        <taxon>Alphaproteobacteria</taxon>
        <taxon>Acetobacterales</taxon>
        <taxon>Acetobacteraceae</taxon>
        <taxon>Acetobacter</taxon>
    </lineage>
</organism>
<sequence length="165" mass="17185">MNGMDLNRLGVAIVLSVAVLAGCYGVAWALLPDTAPPRPAFSVSGSHAAPIQQLLAQADASRGETVVEQVCGGCHALRPGMGDSVGPLLYGVFGRPVASAPDYAYSPALKRHAGTTWTAQALSDWLSAPDRFAPGTRMSFPGIADAGQRADIIAFLQTLRETPQP</sequence>
<keyword evidence="3 6" id="KW-0479">Metal-binding</keyword>
<dbReference type="GO" id="GO:0046872">
    <property type="term" value="F:metal ion binding"/>
    <property type="evidence" value="ECO:0007669"/>
    <property type="project" value="UniProtKB-KW"/>
</dbReference>
<proteinExistence type="predicted"/>
<dbReference type="Gene3D" id="1.10.760.10">
    <property type="entry name" value="Cytochrome c-like domain"/>
    <property type="match status" value="1"/>
</dbReference>
<dbReference type="InterPro" id="IPR002327">
    <property type="entry name" value="Cyt_c_1A/1B"/>
</dbReference>
<dbReference type="Proteomes" id="UP000664073">
    <property type="component" value="Unassembled WGS sequence"/>
</dbReference>
<dbReference type="InterPro" id="IPR009056">
    <property type="entry name" value="Cyt_c-like_dom"/>
</dbReference>
<dbReference type="RefSeq" id="WP_207844821.1">
    <property type="nucleotide sequence ID" value="NZ_JAFVMH010000001.1"/>
</dbReference>
<evidence type="ECO:0000256" key="5">
    <source>
        <dbReference type="ARBA" id="ARBA00023004"/>
    </source>
</evidence>
<accession>A0A939KPP3</accession>
<keyword evidence="9" id="KW-1185">Reference proteome</keyword>
<protein>
    <submittedName>
        <fullName evidence="8">Cytochrome c family protein</fullName>
    </submittedName>
</protein>
<dbReference type="EMBL" id="JAFVMH010000001">
    <property type="protein sequence ID" value="MBO1324177.1"/>
    <property type="molecule type" value="Genomic_DNA"/>
</dbReference>
<evidence type="ECO:0000256" key="3">
    <source>
        <dbReference type="ARBA" id="ARBA00022723"/>
    </source>
</evidence>
<dbReference type="InterPro" id="IPR036909">
    <property type="entry name" value="Cyt_c-like_dom_sf"/>
</dbReference>
<evidence type="ECO:0000256" key="6">
    <source>
        <dbReference type="PROSITE-ProRule" id="PRU00433"/>
    </source>
</evidence>
<dbReference type="GO" id="GO:0020037">
    <property type="term" value="F:heme binding"/>
    <property type="evidence" value="ECO:0007669"/>
    <property type="project" value="InterPro"/>
</dbReference>